<evidence type="ECO:0000256" key="1">
    <source>
        <dbReference type="SAM" id="SignalP"/>
    </source>
</evidence>
<reference evidence="2 3" key="1">
    <citation type="submission" date="2018-09" db="EMBL/GenBank/DDBJ databases">
        <title>Complete genome sequence of Euzebya sp. DY32-46 isolated from seawater of Pacific Ocean.</title>
        <authorList>
            <person name="Xu L."/>
            <person name="Wu Y.-H."/>
            <person name="Xu X.-W."/>
        </authorList>
    </citation>
    <scope>NUCLEOTIDE SEQUENCE [LARGE SCALE GENOMIC DNA]</scope>
    <source>
        <strain evidence="2 3">DY32-46</strain>
    </source>
</reference>
<gene>
    <name evidence="2" type="ORF">DVS28_a4934</name>
</gene>
<dbReference type="RefSeq" id="WP_114593749.1">
    <property type="nucleotide sequence ID" value="NZ_CAXIBR010000020.1"/>
</dbReference>
<dbReference type="Proteomes" id="UP000264006">
    <property type="component" value="Chromosome"/>
</dbReference>
<dbReference type="KEGG" id="euz:DVS28_a4934"/>
<keyword evidence="3" id="KW-1185">Reference proteome</keyword>
<name>A0A346Y544_9ACTN</name>
<proteinExistence type="predicted"/>
<evidence type="ECO:0000313" key="3">
    <source>
        <dbReference type="Proteomes" id="UP000264006"/>
    </source>
</evidence>
<feature type="signal peptide" evidence="1">
    <location>
        <begin position="1"/>
        <end position="24"/>
    </location>
</feature>
<feature type="chain" id="PRO_5016913699" evidence="1">
    <location>
        <begin position="25"/>
        <end position="59"/>
    </location>
</feature>
<organism evidence="2 3">
    <name type="scientific">Euzebya pacifica</name>
    <dbReference type="NCBI Taxonomy" id="1608957"/>
    <lineage>
        <taxon>Bacteria</taxon>
        <taxon>Bacillati</taxon>
        <taxon>Actinomycetota</taxon>
        <taxon>Nitriliruptoria</taxon>
        <taxon>Euzebyales</taxon>
    </lineage>
</organism>
<accession>A0A346Y544</accession>
<dbReference type="OrthoDB" id="9959724at2"/>
<protein>
    <submittedName>
        <fullName evidence="2">Uncharacterized protein</fullName>
    </submittedName>
</protein>
<dbReference type="EMBL" id="CP031165">
    <property type="protein sequence ID" value="AXV09591.1"/>
    <property type="molecule type" value="Genomic_DNA"/>
</dbReference>
<dbReference type="AlphaFoldDB" id="A0A346Y544"/>
<keyword evidence="1" id="KW-0732">Signal</keyword>
<evidence type="ECO:0000313" key="2">
    <source>
        <dbReference type="EMBL" id="AXV09591.1"/>
    </source>
</evidence>
<sequence length="59" mass="6404">MRRKFVALSIVALSALAAVSPAGAESPVDLDSDDNGPYICLKSRPLWGEDRVCIRTWDA</sequence>